<dbReference type="AlphaFoldDB" id="A0A840A189"/>
<gene>
    <name evidence="1" type="ORF">GGQ61_002487</name>
</gene>
<keyword evidence="2" id="KW-1185">Reference proteome</keyword>
<sequence length="330" mass="35033">MFRLLACATAALALTTGEARGLERPAALDAPIELPSAPPQKFTRNVLAGDKVRASIFVPSYRVSFMVSARATASTTDTRATAETVLSGAEPELIQAITDRAYADFVERLTAAGFTVITPDAWRATPGAGQLKAGAGQIEIQTMSNLGARQSYALVHPTGLGSWPESAMPVNLGAVRAMTRDLDATMVAPRFTVNYAYVQASGGGPMAILARGAQASYRPMVHGGPVIGGFSMEPWRVRVGQHGGFFEYKVDGSLEAPGEFGLVQGDRGPARSTSTGGQSVDTWESRLGYVSQAQAIGRFEVDPEAYTRLALQALALQNQVAVDELRKARR</sequence>
<dbReference type="RefSeq" id="WP_183773166.1">
    <property type="nucleotide sequence ID" value="NZ_JACIDK010000003.1"/>
</dbReference>
<dbReference type="EMBL" id="JACIDK010000003">
    <property type="protein sequence ID" value="MBB3891759.1"/>
    <property type="molecule type" value="Genomic_DNA"/>
</dbReference>
<name>A0A840A189_9CAUL</name>
<organism evidence="1 2">
    <name type="scientific">Phenylobacterium haematophilum</name>
    <dbReference type="NCBI Taxonomy" id="98513"/>
    <lineage>
        <taxon>Bacteria</taxon>
        <taxon>Pseudomonadati</taxon>
        <taxon>Pseudomonadota</taxon>
        <taxon>Alphaproteobacteria</taxon>
        <taxon>Caulobacterales</taxon>
        <taxon>Caulobacteraceae</taxon>
        <taxon>Phenylobacterium</taxon>
    </lineage>
</organism>
<accession>A0A840A189</accession>
<comment type="caution">
    <text evidence="1">The sequence shown here is derived from an EMBL/GenBank/DDBJ whole genome shotgun (WGS) entry which is preliminary data.</text>
</comment>
<proteinExistence type="predicted"/>
<evidence type="ECO:0000313" key="1">
    <source>
        <dbReference type="EMBL" id="MBB3891759.1"/>
    </source>
</evidence>
<evidence type="ECO:0000313" key="2">
    <source>
        <dbReference type="Proteomes" id="UP000530564"/>
    </source>
</evidence>
<reference evidence="1 2" key="1">
    <citation type="submission" date="2020-08" db="EMBL/GenBank/DDBJ databases">
        <title>Genomic Encyclopedia of Type Strains, Phase IV (KMG-IV): sequencing the most valuable type-strain genomes for metagenomic binning, comparative biology and taxonomic classification.</title>
        <authorList>
            <person name="Goeker M."/>
        </authorList>
    </citation>
    <scope>NUCLEOTIDE SEQUENCE [LARGE SCALE GENOMIC DNA]</scope>
    <source>
        <strain evidence="1 2">DSM 21793</strain>
    </source>
</reference>
<protein>
    <submittedName>
        <fullName evidence="1">Uncharacterized protein</fullName>
    </submittedName>
</protein>
<dbReference type="Proteomes" id="UP000530564">
    <property type="component" value="Unassembled WGS sequence"/>
</dbReference>